<sequence length="434" mass="45513">MRLLDRLVVRAKSGIVVLAGAFIFLFAMTAIAEDAGRWNGPATELAHKIADVLGPASAHLTIQNLSSIPNESLPAIRRLLEDGLKADGVAITSGDSANTLRVTLSENARGAVWVAEIVQGNQTRVVMVTANEPAPPNSPPKQKITLHIQPIAKASELQSKAGQHDPATSAILAAAQLNNALVVLTSARVEIFQPTPTGWSQLTHADFPTTHMASRDPRGIVIPATDGNGFEAYAPNVACIGIFEAAAGPPTASWTTHCRASDDPWPLLSSAATTGTKAFYNSARNYFTGVIAPPLGVDLPPFYTAALVPNRAAGPALLIGAIDGRVLLLENSQLKPVTGTRDWGSDVAAVNSTCSGGEQVIVSSSGEGSADSLRSYELPAQDAVPISEPLMLGGTAMALWPAPDQKSVIAIVRKPLEQGRGFDYEVDRVSQSCN</sequence>
<evidence type="ECO:0000313" key="2">
    <source>
        <dbReference type="Proteomes" id="UP001059380"/>
    </source>
</evidence>
<protein>
    <submittedName>
        <fullName evidence="1">Uncharacterized protein</fullName>
    </submittedName>
</protein>
<accession>A0A9J7BSK8</accession>
<dbReference type="Proteomes" id="UP001059380">
    <property type="component" value="Chromosome"/>
</dbReference>
<dbReference type="EMBL" id="CP093313">
    <property type="protein sequence ID" value="UWZ85583.1"/>
    <property type="molecule type" value="Genomic_DNA"/>
</dbReference>
<name>A0A9J7BSK8_9BACT</name>
<proteinExistence type="predicted"/>
<gene>
    <name evidence="1" type="ORF">MOP44_06475</name>
</gene>
<reference evidence="1" key="1">
    <citation type="submission" date="2021-04" db="EMBL/GenBank/DDBJ databases">
        <title>Phylogenetic analysis of Acidobacteriaceae.</title>
        <authorList>
            <person name="Qiu L."/>
            <person name="Zhang Q."/>
        </authorList>
    </citation>
    <scope>NUCLEOTIDE SEQUENCE</scope>
    <source>
        <strain evidence="1">DSM 25168</strain>
    </source>
</reference>
<dbReference type="KEGG" id="orp:MOP44_06475"/>
<organism evidence="1 2">
    <name type="scientific">Occallatibacter riparius</name>
    <dbReference type="NCBI Taxonomy" id="1002689"/>
    <lineage>
        <taxon>Bacteria</taxon>
        <taxon>Pseudomonadati</taxon>
        <taxon>Acidobacteriota</taxon>
        <taxon>Terriglobia</taxon>
        <taxon>Terriglobales</taxon>
        <taxon>Acidobacteriaceae</taxon>
        <taxon>Occallatibacter</taxon>
    </lineage>
</organism>
<keyword evidence="2" id="KW-1185">Reference proteome</keyword>
<evidence type="ECO:0000313" key="1">
    <source>
        <dbReference type="EMBL" id="UWZ85583.1"/>
    </source>
</evidence>
<dbReference type="AlphaFoldDB" id="A0A9J7BSK8"/>
<dbReference type="RefSeq" id="WP_260795150.1">
    <property type="nucleotide sequence ID" value="NZ_CP093313.1"/>
</dbReference>